<dbReference type="InterPro" id="IPR000026">
    <property type="entry name" value="N1-like"/>
</dbReference>
<dbReference type="GO" id="GO:0004521">
    <property type="term" value="F:RNA endonuclease activity"/>
    <property type="evidence" value="ECO:0007669"/>
    <property type="project" value="UniProtKB-UniRule"/>
</dbReference>
<keyword evidence="4 8" id="KW-0964">Secreted</keyword>
<evidence type="ECO:0000313" key="13">
    <source>
        <dbReference type="Proteomes" id="UP000595038"/>
    </source>
</evidence>
<dbReference type="GO" id="GO:0005576">
    <property type="term" value="C:extracellular region"/>
    <property type="evidence" value="ECO:0007669"/>
    <property type="project" value="UniProtKB-SubCell"/>
</dbReference>
<evidence type="ECO:0000256" key="6">
    <source>
        <dbReference type="ARBA" id="ARBA00022759"/>
    </source>
</evidence>
<dbReference type="Proteomes" id="UP000435910">
    <property type="component" value="Unassembled WGS sequence"/>
</dbReference>
<dbReference type="InterPro" id="IPR001887">
    <property type="entry name" value="Barnase"/>
</dbReference>
<name>A0A5Q3BTZ4_BACLI</name>
<evidence type="ECO:0000256" key="3">
    <source>
        <dbReference type="ARBA" id="ARBA00022214"/>
    </source>
</evidence>
<dbReference type="EC" id="3.1.27.-" evidence="8"/>
<accession>A0A5Q3BTZ4</accession>
<keyword evidence="7 8" id="KW-0378">Hydrolase</keyword>
<comment type="subcellular location">
    <subcellularLocation>
        <location evidence="1 8">Secreted</location>
    </subcellularLocation>
</comment>
<evidence type="ECO:0000313" key="10">
    <source>
        <dbReference type="EMBL" id="QPR73929.1"/>
    </source>
</evidence>
<keyword evidence="8" id="KW-0732">Signal</keyword>
<evidence type="ECO:0000256" key="9">
    <source>
        <dbReference type="PIRSR" id="PIRSR001013-1"/>
    </source>
</evidence>
<dbReference type="InterPro" id="IPR016191">
    <property type="entry name" value="Ribonuclease/ribotoxin"/>
</dbReference>
<dbReference type="PIRSF" id="PIRSF001013">
    <property type="entry name" value="Barnase"/>
    <property type="match status" value="1"/>
</dbReference>
<protein>
    <recommendedName>
        <fullName evidence="3 8">Ribonuclease</fullName>
        <ecNumber evidence="8">3.1.27.-</ecNumber>
    </recommendedName>
</protein>
<dbReference type="Gene3D" id="3.10.450.30">
    <property type="entry name" value="Microbial ribonucleases"/>
    <property type="match status" value="1"/>
</dbReference>
<dbReference type="SMR" id="A0A5Q3BTZ4"/>
<sequence length="151" mass="16658">MKKILSTLALGFVLALGFLAGNLFTSSAEGPQAEKGGTVQSNEVINTFEGVADYIVKYGRLPDNFITKAEASKLGWDPQKGNLAEVAPGKSIGGDIFQNREKLLPDASGRVWREADINYTSGFRGSDRIVYSNDRLVYKTTDHYKTFTRMR</sequence>
<keyword evidence="5 8" id="KW-0540">Nuclease</keyword>
<dbReference type="PRINTS" id="PR00117">
    <property type="entry name" value="BARNASE"/>
</dbReference>
<dbReference type="GO" id="GO:0003723">
    <property type="term" value="F:RNA binding"/>
    <property type="evidence" value="ECO:0007669"/>
    <property type="project" value="UniProtKB-UniRule"/>
</dbReference>
<evidence type="ECO:0000256" key="4">
    <source>
        <dbReference type="ARBA" id="ARBA00022525"/>
    </source>
</evidence>
<evidence type="ECO:0000313" key="11">
    <source>
        <dbReference type="EMBL" id="TWL33209.1"/>
    </source>
</evidence>
<proteinExistence type="inferred from homology"/>
<feature type="chain" id="PRO_5039776195" description="Ribonuclease" evidence="8">
    <location>
        <begin position="21"/>
        <end position="151"/>
    </location>
</feature>
<evidence type="ECO:0000313" key="12">
    <source>
        <dbReference type="Proteomes" id="UP000435910"/>
    </source>
</evidence>
<dbReference type="Pfam" id="PF00545">
    <property type="entry name" value="Ribonuclease"/>
    <property type="match status" value="1"/>
</dbReference>
<dbReference type="GeneID" id="92859702"/>
<gene>
    <name evidence="11" type="ORF">CHCC16736_4021</name>
    <name evidence="10" type="ORF">I6G80_06595</name>
</gene>
<dbReference type="AlphaFoldDB" id="A0A5Q3BTZ4"/>
<feature type="active site" description="Proton acceptor" evidence="9">
    <location>
        <position position="114"/>
    </location>
</feature>
<reference evidence="11 12" key="1">
    <citation type="submission" date="2019-06" db="EMBL/GenBank/DDBJ databases">
        <title>Genome sequence analysis of &gt;100 Bacillus licheniformis strains suggests intrinsic resistance to this species.</title>
        <authorList>
            <person name="Wels M."/>
            <person name="Siezen R.J."/>
            <person name="Johansen E."/>
            <person name="Stuer-Lauridsen B."/>
            <person name="Bjerre K."/>
            <person name="Nielsen B.K.K."/>
        </authorList>
    </citation>
    <scope>NUCLEOTIDE SEQUENCE [LARGE SCALE GENOMIC DNA]</scope>
    <source>
        <strain evidence="11 12">BAC-16736</strain>
    </source>
</reference>
<evidence type="ECO:0000256" key="8">
    <source>
        <dbReference type="PIRNR" id="PIRNR001013"/>
    </source>
</evidence>
<dbReference type="GO" id="GO:0016787">
    <property type="term" value="F:hydrolase activity"/>
    <property type="evidence" value="ECO:0007669"/>
    <property type="project" value="UniProtKB-KW"/>
</dbReference>
<feature type="signal peptide" evidence="8">
    <location>
        <begin position="1"/>
        <end position="20"/>
    </location>
</feature>
<organism evidence="11 12">
    <name type="scientific">Bacillus licheniformis</name>
    <dbReference type="NCBI Taxonomy" id="1402"/>
    <lineage>
        <taxon>Bacteria</taxon>
        <taxon>Bacillati</taxon>
        <taxon>Bacillota</taxon>
        <taxon>Bacilli</taxon>
        <taxon>Bacillales</taxon>
        <taxon>Bacillaceae</taxon>
        <taxon>Bacillus</taxon>
    </lineage>
</organism>
<evidence type="ECO:0000256" key="1">
    <source>
        <dbReference type="ARBA" id="ARBA00004613"/>
    </source>
</evidence>
<dbReference type="OMA" id="WLIYKTT"/>
<dbReference type="RefSeq" id="WP_003185568.1">
    <property type="nucleotide sequence ID" value="NZ_BEXU01000043.1"/>
</dbReference>
<dbReference type="EMBL" id="CP065647">
    <property type="protein sequence ID" value="QPR73929.1"/>
    <property type="molecule type" value="Genomic_DNA"/>
</dbReference>
<feature type="active site" description="Proton donor" evidence="9">
    <location>
        <position position="143"/>
    </location>
</feature>
<evidence type="ECO:0000256" key="7">
    <source>
        <dbReference type="ARBA" id="ARBA00022801"/>
    </source>
</evidence>
<keyword evidence="6 8" id="KW-0255">Endonuclease</keyword>
<dbReference type="Proteomes" id="UP000595038">
    <property type="component" value="Chromosome"/>
</dbReference>
<comment type="similarity">
    <text evidence="2 8">Belongs to the ribonuclease N1/T1 family.</text>
</comment>
<dbReference type="EMBL" id="NILC01000004">
    <property type="protein sequence ID" value="TWL33209.1"/>
    <property type="molecule type" value="Genomic_DNA"/>
</dbReference>
<dbReference type="CDD" id="cd00933">
    <property type="entry name" value="barnase"/>
    <property type="match status" value="1"/>
</dbReference>
<evidence type="ECO:0000256" key="2">
    <source>
        <dbReference type="ARBA" id="ARBA00009006"/>
    </source>
</evidence>
<evidence type="ECO:0000256" key="5">
    <source>
        <dbReference type="ARBA" id="ARBA00022722"/>
    </source>
</evidence>
<dbReference type="SUPFAM" id="SSF53933">
    <property type="entry name" value="Microbial ribonucleases"/>
    <property type="match status" value="1"/>
</dbReference>
<reference evidence="10 13" key="2">
    <citation type="submission" date="2020-12" db="EMBL/GenBank/DDBJ databases">
        <title>FDA dAtabase for Regulatory Grade micrObial Sequences (FDA-ARGOS): Supporting development and validation of Infectious Disease Dx tests.</title>
        <authorList>
            <person name="Nelson B."/>
            <person name="Plummer A."/>
            <person name="Tallon L."/>
            <person name="Sadzewicz L."/>
            <person name="Zhao X."/>
            <person name="Boylan J."/>
            <person name="Ott S."/>
            <person name="Bowen H."/>
            <person name="Vavikolanu K."/>
            <person name="Mehta A."/>
            <person name="Aluvathingal J."/>
            <person name="Nadendla S."/>
            <person name="Myers T."/>
            <person name="Yan Y."/>
            <person name="Sichtig H."/>
        </authorList>
    </citation>
    <scope>NUCLEOTIDE SEQUENCE [LARGE SCALE GENOMIC DNA]</scope>
    <source>
        <strain evidence="10 13">FDAARGOS_923</strain>
    </source>
</reference>